<evidence type="ECO:0000256" key="10">
    <source>
        <dbReference type="ARBA" id="ARBA00039918"/>
    </source>
</evidence>
<feature type="transmembrane region" description="Helical" evidence="12">
    <location>
        <begin position="171"/>
        <end position="198"/>
    </location>
</feature>
<evidence type="ECO:0000256" key="7">
    <source>
        <dbReference type="ARBA" id="ARBA00022989"/>
    </source>
</evidence>
<keyword evidence="8 12" id="KW-0472">Membrane</keyword>
<dbReference type="PANTHER" id="PTHR43528:SF1">
    <property type="entry name" value="ALPHA-KETOGLUTARATE PERMEASE"/>
    <property type="match status" value="1"/>
</dbReference>
<proteinExistence type="inferred from homology"/>
<feature type="transmembrane region" description="Helical" evidence="12">
    <location>
        <begin position="392"/>
        <end position="413"/>
    </location>
</feature>
<dbReference type="InterPro" id="IPR011701">
    <property type="entry name" value="MFS"/>
</dbReference>
<comment type="similarity">
    <text evidence="2">Belongs to the major facilitator superfamily. Metabolite:H+ Symporter (MHS) family (TC 2.A.1.6) family.</text>
</comment>
<feature type="transmembrane region" description="Helical" evidence="12">
    <location>
        <begin position="130"/>
        <end position="150"/>
    </location>
</feature>
<dbReference type="PROSITE" id="PS50850">
    <property type="entry name" value="MFS"/>
    <property type="match status" value="1"/>
</dbReference>
<feature type="compositionally biased region" description="Basic and acidic residues" evidence="11">
    <location>
        <begin position="500"/>
        <end position="512"/>
    </location>
</feature>
<keyword evidence="5 12" id="KW-0812">Transmembrane</keyword>
<evidence type="ECO:0000256" key="11">
    <source>
        <dbReference type="SAM" id="MobiDB-lite"/>
    </source>
</evidence>
<dbReference type="InterPro" id="IPR005829">
    <property type="entry name" value="Sugar_transporter_CS"/>
</dbReference>
<evidence type="ECO:0000313" key="15">
    <source>
        <dbReference type="Proteomes" id="UP000622860"/>
    </source>
</evidence>
<dbReference type="GO" id="GO:0015293">
    <property type="term" value="F:symporter activity"/>
    <property type="evidence" value="ECO:0007669"/>
    <property type="project" value="UniProtKB-KW"/>
</dbReference>
<feature type="transmembrane region" description="Helical" evidence="12">
    <location>
        <begin position="297"/>
        <end position="317"/>
    </location>
</feature>
<dbReference type="CDD" id="cd17366">
    <property type="entry name" value="MFS_ProP"/>
    <property type="match status" value="1"/>
</dbReference>
<feature type="region of interest" description="Disordered" evidence="11">
    <location>
        <begin position="496"/>
        <end position="518"/>
    </location>
</feature>
<evidence type="ECO:0000313" key="14">
    <source>
        <dbReference type="EMBL" id="GGG78872.1"/>
    </source>
</evidence>
<dbReference type="SUPFAM" id="SSF103473">
    <property type="entry name" value="MFS general substrate transporter"/>
    <property type="match status" value="1"/>
</dbReference>
<reference evidence="14" key="1">
    <citation type="journal article" date="2014" name="Int. J. Syst. Evol. Microbiol.">
        <title>Complete genome sequence of Corynebacterium casei LMG S-19264T (=DSM 44701T), isolated from a smear-ripened cheese.</title>
        <authorList>
            <consortium name="US DOE Joint Genome Institute (JGI-PGF)"/>
            <person name="Walter F."/>
            <person name="Albersmeier A."/>
            <person name="Kalinowski J."/>
            <person name="Ruckert C."/>
        </authorList>
    </citation>
    <scope>NUCLEOTIDE SEQUENCE</scope>
    <source>
        <strain evidence="14">CGMCC 1.12754</strain>
    </source>
</reference>
<dbReference type="Gene3D" id="1.20.1250.20">
    <property type="entry name" value="MFS general substrate transporter like domains"/>
    <property type="match status" value="2"/>
</dbReference>
<protein>
    <recommendedName>
        <fullName evidence="10">Putative proline/betaine transporter</fullName>
    </recommendedName>
</protein>
<feature type="transmembrane region" description="Helical" evidence="12">
    <location>
        <begin position="106"/>
        <end position="124"/>
    </location>
</feature>
<gene>
    <name evidence="14" type="ORF">GCM10011398_25230</name>
</gene>
<dbReference type="InterPro" id="IPR020846">
    <property type="entry name" value="MFS_dom"/>
</dbReference>
<evidence type="ECO:0000259" key="13">
    <source>
        <dbReference type="PROSITE" id="PS50850"/>
    </source>
</evidence>
<feature type="transmembrane region" description="Helical" evidence="12">
    <location>
        <begin position="73"/>
        <end position="94"/>
    </location>
</feature>
<comment type="subcellular location">
    <subcellularLocation>
        <location evidence="1">Cell membrane</location>
        <topology evidence="1">Multi-pass membrane protein</topology>
    </subcellularLocation>
</comment>
<dbReference type="AlphaFoldDB" id="A0A917M5P6"/>
<keyword evidence="7 12" id="KW-1133">Transmembrane helix</keyword>
<dbReference type="Pfam" id="PF07690">
    <property type="entry name" value="MFS_1"/>
    <property type="match status" value="1"/>
</dbReference>
<feature type="transmembrane region" description="Helical" evidence="12">
    <location>
        <begin position="326"/>
        <end position="345"/>
    </location>
</feature>
<feature type="transmembrane region" description="Helical" evidence="12">
    <location>
        <begin position="49"/>
        <end position="67"/>
    </location>
</feature>
<dbReference type="RefSeq" id="WP_188455733.1">
    <property type="nucleotide sequence ID" value="NZ_BMFR01000010.1"/>
</dbReference>
<evidence type="ECO:0000256" key="5">
    <source>
        <dbReference type="ARBA" id="ARBA00022692"/>
    </source>
</evidence>
<dbReference type="InterPro" id="IPR051084">
    <property type="entry name" value="H+-coupled_symporters"/>
</dbReference>
<evidence type="ECO:0000256" key="3">
    <source>
        <dbReference type="ARBA" id="ARBA00022448"/>
    </source>
</evidence>
<dbReference type="EMBL" id="BMFR01000010">
    <property type="protein sequence ID" value="GGG78872.1"/>
    <property type="molecule type" value="Genomic_DNA"/>
</dbReference>
<comment type="caution">
    <text evidence="14">The sequence shown here is derived from an EMBL/GenBank/DDBJ whole genome shotgun (WGS) entry which is preliminary data.</text>
</comment>
<dbReference type="FunFam" id="1.20.1250.20:FF:000001">
    <property type="entry name" value="Dicarboxylate MFS transporter"/>
    <property type="match status" value="1"/>
</dbReference>
<keyword evidence="3" id="KW-0813">Transport</keyword>
<keyword evidence="6" id="KW-0769">Symport</keyword>
<sequence length="518" mass="56928">MRNRNDKRKRKKIAGQVLNEEDITVVDTDVVKRSVVATGIGNAMEWFDFGIYAYLATTIGAVFFPDFSGPTQLVFSFATFAVAFLVRPLGGIFFGMLGDKLGRKRILAITLIMMALATLSIGFIPGYGSIGIMAPILLLVARLVQGFSTGGEYSGAMTFLAESSPDKRRSFLTSGLEVGTLCGYIFGSGTVTLLTYILGQDTMLAWGWRIPFFIAAPIGLIGLYFRTKLEETPAFKKKMDAESSNHISMKDIIVNHKAPLLKGLIIVFFYNVIYYTVLTYMPSHLNSVLGYSQTTGLLIILVVMCIQLPIVLLMGFLGDRFGKNRIILGGLIGMLLLAIPSYMLIGSGTTVWIFTGIMILALLFTTFQGTLPSLLPSLFFTEVRYSGLSITYNISVSLFGGTAPLLVSWLISWTGSQFIPAYYIMFASLVGVVVMTVFVKETSGKPLRGSPPAVADKSEIPDVLEENDDGLWWNEEKGKFNMEVATKDELYMDMDDDGLTIDHGDNGKRTDTENNDEP</sequence>
<keyword evidence="15" id="KW-1185">Reference proteome</keyword>
<evidence type="ECO:0000256" key="2">
    <source>
        <dbReference type="ARBA" id="ARBA00008240"/>
    </source>
</evidence>
<dbReference type="PROSITE" id="PS00217">
    <property type="entry name" value="SUGAR_TRANSPORT_2"/>
    <property type="match status" value="1"/>
</dbReference>
<feature type="transmembrane region" description="Helical" evidence="12">
    <location>
        <begin position="419"/>
        <end position="439"/>
    </location>
</feature>
<dbReference type="Proteomes" id="UP000622860">
    <property type="component" value="Unassembled WGS sequence"/>
</dbReference>
<evidence type="ECO:0000256" key="9">
    <source>
        <dbReference type="ARBA" id="ARBA00037295"/>
    </source>
</evidence>
<keyword evidence="4" id="KW-1003">Cell membrane</keyword>
<accession>A0A917M5P6</accession>
<feature type="transmembrane region" description="Helical" evidence="12">
    <location>
        <begin position="351"/>
        <end position="371"/>
    </location>
</feature>
<reference evidence="14" key="2">
    <citation type="submission" date="2020-09" db="EMBL/GenBank/DDBJ databases">
        <authorList>
            <person name="Sun Q."/>
            <person name="Zhou Y."/>
        </authorList>
    </citation>
    <scope>NUCLEOTIDE SEQUENCE</scope>
    <source>
        <strain evidence="14">CGMCC 1.12754</strain>
    </source>
</reference>
<name>A0A917M5P6_9BACI</name>
<feature type="transmembrane region" description="Helical" evidence="12">
    <location>
        <begin position="259"/>
        <end position="277"/>
    </location>
</feature>
<evidence type="ECO:0000256" key="6">
    <source>
        <dbReference type="ARBA" id="ARBA00022847"/>
    </source>
</evidence>
<feature type="domain" description="Major facilitator superfamily (MFS) profile" evidence="13">
    <location>
        <begin position="34"/>
        <end position="443"/>
    </location>
</feature>
<dbReference type="GO" id="GO:0005886">
    <property type="term" value="C:plasma membrane"/>
    <property type="evidence" value="ECO:0007669"/>
    <property type="project" value="UniProtKB-SubCell"/>
</dbReference>
<evidence type="ECO:0000256" key="8">
    <source>
        <dbReference type="ARBA" id="ARBA00023136"/>
    </source>
</evidence>
<comment type="function">
    <text evidence="9">May be a proton symporter involved in the uptake of osmolytes such as proline and glycine betaine.</text>
</comment>
<dbReference type="InterPro" id="IPR036259">
    <property type="entry name" value="MFS_trans_sf"/>
</dbReference>
<organism evidence="14 15">
    <name type="scientific">Virgibacillus oceani</name>
    <dbReference type="NCBI Taxonomy" id="1479511"/>
    <lineage>
        <taxon>Bacteria</taxon>
        <taxon>Bacillati</taxon>
        <taxon>Bacillota</taxon>
        <taxon>Bacilli</taxon>
        <taxon>Bacillales</taxon>
        <taxon>Bacillaceae</taxon>
        <taxon>Virgibacillus</taxon>
    </lineage>
</organism>
<feature type="transmembrane region" description="Helical" evidence="12">
    <location>
        <begin position="210"/>
        <end position="229"/>
    </location>
</feature>
<dbReference type="PANTHER" id="PTHR43528">
    <property type="entry name" value="ALPHA-KETOGLUTARATE PERMEASE"/>
    <property type="match status" value="1"/>
</dbReference>
<evidence type="ECO:0000256" key="12">
    <source>
        <dbReference type="SAM" id="Phobius"/>
    </source>
</evidence>
<evidence type="ECO:0000256" key="4">
    <source>
        <dbReference type="ARBA" id="ARBA00022475"/>
    </source>
</evidence>
<evidence type="ECO:0000256" key="1">
    <source>
        <dbReference type="ARBA" id="ARBA00004651"/>
    </source>
</evidence>